<keyword evidence="9" id="KW-1185">Reference proteome</keyword>
<feature type="transmembrane region" description="Helical" evidence="6">
    <location>
        <begin position="138"/>
        <end position="156"/>
    </location>
</feature>
<accession>A0A9Q0S2H3</accession>
<name>A0A9Q0S2H3_9DIPT</name>
<dbReference type="EMBL" id="WJQU01000002">
    <property type="protein sequence ID" value="KAJ6641140.1"/>
    <property type="molecule type" value="Genomic_DNA"/>
</dbReference>
<dbReference type="InterPro" id="IPR035952">
    <property type="entry name" value="Rhomboid-like_sf"/>
</dbReference>
<dbReference type="AlphaFoldDB" id="A0A9Q0S2H3"/>
<evidence type="ECO:0000313" key="8">
    <source>
        <dbReference type="EMBL" id="KAJ6641140.1"/>
    </source>
</evidence>
<feature type="transmembrane region" description="Helical" evidence="6">
    <location>
        <begin position="442"/>
        <end position="459"/>
    </location>
</feature>
<dbReference type="PANTHER" id="PTHR45840">
    <property type="entry name" value="RHOMBOID-RELATED PROTEIN"/>
    <property type="match status" value="1"/>
</dbReference>
<evidence type="ECO:0000256" key="6">
    <source>
        <dbReference type="SAM" id="Phobius"/>
    </source>
</evidence>
<organism evidence="8 9">
    <name type="scientific">Pseudolycoriella hygida</name>
    <dbReference type="NCBI Taxonomy" id="35572"/>
    <lineage>
        <taxon>Eukaryota</taxon>
        <taxon>Metazoa</taxon>
        <taxon>Ecdysozoa</taxon>
        <taxon>Arthropoda</taxon>
        <taxon>Hexapoda</taxon>
        <taxon>Insecta</taxon>
        <taxon>Pterygota</taxon>
        <taxon>Neoptera</taxon>
        <taxon>Endopterygota</taxon>
        <taxon>Diptera</taxon>
        <taxon>Nematocera</taxon>
        <taxon>Sciaroidea</taxon>
        <taxon>Sciaridae</taxon>
        <taxon>Pseudolycoriella</taxon>
    </lineage>
</organism>
<dbReference type="GO" id="GO:0016020">
    <property type="term" value="C:membrane"/>
    <property type="evidence" value="ECO:0007669"/>
    <property type="project" value="UniProtKB-SubCell"/>
</dbReference>
<feature type="transmembrane region" description="Helical" evidence="6">
    <location>
        <begin position="298"/>
        <end position="319"/>
    </location>
</feature>
<dbReference type="GO" id="GO:0004252">
    <property type="term" value="F:serine-type endopeptidase activity"/>
    <property type="evidence" value="ECO:0007669"/>
    <property type="project" value="InterPro"/>
</dbReference>
<feature type="transmembrane region" description="Helical" evidence="6">
    <location>
        <begin position="418"/>
        <end position="435"/>
    </location>
</feature>
<feature type="domain" description="Peptidase S54 rhomboid" evidence="7">
    <location>
        <begin position="173"/>
        <end position="315"/>
    </location>
</feature>
<keyword evidence="5 6" id="KW-0472">Membrane</keyword>
<dbReference type="PANTHER" id="PTHR45840:SF2">
    <property type="entry name" value="PROTEIN RHOMBOID-RELATED"/>
    <property type="match status" value="1"/>
</dbReference>
<evidence type="ECO:0000259" key="7">
    <source>
        <dbReference type="Pfam" id="PF01694"/>
    </source>
</evidence>
<keyword evidence="4 6" id="KW-1133">Transmembrane helix</keyword>
<comment type="similarity">
    <text evidence="2">Belongs to the peptidase S54 family.</text>
</comment>
<feature type="transmembrane region" description="Helical" evidence="6">
    <location>
        <begin position="239"/>
        <end position="260"/>
    </location>
</feature>
<proteinExistence type="inferred from homology"/>
<comment type="caution">
    <text evidence="8">The sequence shown here is derived from an EMBL/GenBank/DDBJ whole genome shotgun (WGS) entry which is preliminary data.</text>
</comment>
<dbReference type="InterPro" id="IPR022764">
    <property type="entry name" value="Peptidase_S54_rhomboid_dom"/>
</dbReference>
<reference evidence="8" key="1">
    <citation type="submission" date="2022-07" db="EMBL/GenBank/DDBJ databases">
        <authorList>
            <person name="Trinca V."/>
            <person name="Uliana J.V.C."/>
            <person name="Torres T.T."/>
            <person name="Ward R.J."/>
            <person name="Monesi N."/>
        </authorList>
    </citation>
    <scope>NUCLEOTIDE SEQUENCE</scope>
    <source>
        <strain evidence="8">HSMRA1968</strain>
        <tissue evidence="8">Whole embryos</tissue>
    </source>
</reference>
<dbReference type="Pfam" id="PF01694">
    <property type="entry name" value="Rhomboid"/>
    <property type="match status" value="2"/>
</dbReference>
<evidence type="ECO:0000256" key="1">
    <source>
        <dbReference type="ARBA" id="ARBA00004141"/>
    </source>
</evidence>
<feature type="transmembrane region" description="Helical" evidence="6">
    <location>
        <begin position="267"/>
        <end position="286"/>
    </location>
</feature>
<dbReference type="SUPFAM" id="SSF144091">
    <property type="entry name" value="Rhomboid-like"/>
    <property type="match status" value="2"/>
</dbReference>
<feature type="transmembrane region" description="Helical" evidence="6">
    <location>
        <begin position="559"/>
        <end position="579"/>
    </location>
</feature>
<gene>
    <name evidence="8" type="primary">rho_7</name>
    <name evidence="8" type="ORF">Bhyg_06075</name>
</gene>
<dbReference type="Proteomes" id="UP001151699">
    <property type="component" value="Chromosome B"/>
</dbReference>
<dbReference type="InterPro" id="IPR051739">
    <property type="entry name" value="Rhomboid_IM_Serine_Proteases"/>
</dbReference>
<evidence type="ECO:0000256" key="4">
    <source>
        <dbReference type="ARBA" id="ARBA00022989"/>
    </source>
</evidence>
<feature type="domain" description="Peptidase S54 rhomboid" evidence="7">
    <location>
        <begin position="400"/>
        <end position="545"/>
    </location>
</feature>
<evidence type="ECO:0000313" key="9">
    <source>
        <dbReference type="Proteomes" id="UP001151699"/>
    </source>
</evidence>
<feature type="transmembrane region" description="Helical" evidence="6">
    <location>
        <begin position="365"/>
        <end position="383"/>
    </location>
</feature>
<comment type="subcellular location">
    <subcellularLocation>
        <location evidence="1">Membrane</location>
        <topology evidence="1">Multi-pass membrane protein</topology>
    </subcellularLocation>
</comment>
<feature type="transmembrane region" description="Helical" evidence="6">
    <location>
        <begin position="189"/>
        <end position="208"/>
    </location>
</feature>
<keyword evidence="3 6" id="KW-0812">Transmembrane</keyword>
<dbReference type="OrthoDB" id="418595at2759"/>
<evidence type="ECO:0000256" key="3">
    <source>
        <dbReference type="ARBA" id="ARBA00022692"/>
    </source>
</evidence>
<evidence type="ECO:0000256" key="2">
    <source>
        <dbReference type="ARBA" id="ARBA00009045"/>
    </source>
</evidence>
<dbReference type="Gene3D" id="1.20.1540.10">
    <property type="entry name" value="Rhomboid-like"/>
    <property type="match status" value="2"/>
</dbReference>
<feature type="transmembrane region" description="Helical" evidence="6">
    <location>
        <begin position="497"/>
        <end position="516"/>
    </location>
</feature>
<protein>
    <submittedName>
        <fullName evidence="8">Protein rhomboid</fullName>
    </submittedName>
</protein>
<sequence length="616" mass="70903">MKRYVRRDKANSRTRKREEVVDMFIILVSGTRTMKPDSLFMDAIEVIDNSSSKLFVSLVLEMAIMENKTDDERTAEAVVSKWKTLVRQQSTKIGALANNVVLPKNERKWRGLSHAEIIEMQNVDTVKETTIKRKSEHFPFFMISISVVQIILFYTVDEDWLFPRFAYDPHRRHEIWRFITPMLVHSGYLHLWGNVTMQLILGVLLEIVHKWKRIGTIYLASVLGASLCVTVLSNKHYGAGASGGVMGLIFAHLATIALNWNEMNRKFTSLFCVSLYIVYSVGRNVYTELFLNESTSIGHAAHFGGALTGFLVSILRNLANNVVLPKNERKLRELSKAEKMEMQNLEAQQSDIVYDKIIEGNTEHFPFFIITISLVQIILFYSFNELSLIMKLGYDPHRRHEIWRFITGMLVHRDYHHLWFNVVMQLILGSFLEIVHKWKRIGTIYLASIFGGSLCTTILDNKRYSIGASDGSMGLLFSHLATIALNWNEMDRKFTRLFCVSLYIVYSISKDVYAAVKDGSNYDVSHAAHFGGSITGFLVSILVLKNFKKHPWEEKMQKICAGILIALFLVIFVVNVTAWDYFPENQWNFDYQKSFDSFVAKQMEESSESYDDDEET</sequence>
<feature type="transmembrane region" description="Helical" evidence="6">
    <location>
        <begin position="215"/>
        <end position="233"/>
    </location>
</feature>
<evidence type="ECO:0000256" key="5">
    <source>
        <dbReference type="ARBA" id="ARBA00023136"/>
    </source>
</evidence>
<feature type="transmembrane region" description="Helical" evidence="6">
    <location>
        <begin position="528"/>
        <end position="547"/>
    </location>
</feature>
<feature type="transmembrane region" description="Helical" evidence="6">
    <location>
        <begin position="465"/>
        <end position="485"/>
    </location>
</feature>